<gene>
    <name evidence="4" type="ORF">MECH1_V1_P0003</name>
</gene>
<reference evidence="4 5" key="1">
    <citation type="submission" date="2024-04" db="EMBL/GenBank/DDBJ databases">
        <authorList>
            <person name="Cremers G."/>
        </authorList>
    </citation>
    <scope>NUCLEOTIDE SEQUENCE [LARGE SCALE GENOMIC DNA]</scope>
    <source>
        <strain evidence="4">MeCH1-AG</strain>
        <plasmid evidence="4 5">2</plasmid>
    </source>
</reference>
<dbReference type="InterPro" id="IPR011093">
    <property type="entry name" value="TraI_2_C"/>
</dbReference>
<dbReference type="Pfam" id="PF07515">
    <property type="entry name" value="TraI_2_C"/>
    <property type="match status" value="1"/>
</dbReference>
<evidence type="ECO:0000256" key="2">
    <source>
        <dbReference type="ARBA" id="ARBA00022747"/>
    </source>
</evidence>
<dbReference type="EMBL" id="OZ026885">
    <property type="protein sequence ID" value="CAL1241935.1"/>
    <property type="molecule type" value="Genomic_DNA"/>
</dbReference>
<keyword evidence="2" id="KW-0680">Restriction system</keyword>
<protein>
    <recommendedName>
        <fullName evidence="3">Putative conjugal transfer nickase/helicase TraI C-terminal domain-containing protein</fullName>
    </recommendedName>
</protein>
<dbReference type="InterPro" id="IPR036390">
    <property type="entry name" value="WH_DNA-bd_sf"/>
</dbReference>
<comment type="similarity">
    <text evidence="1">Belongs to the N(4)/N(6)-methyltransferase family.</text>
</comment>
<dbReference type="InterPro" id="IPR038333">
    <property type="entry name" value="T1MK-like_N_sf"/>
</dbReference>
<keyword evidence="5" id="KW-1185">Reference proteome</keyword>
<sequence length="135" mass="14856">MADGIAARRLDYNNSGARVHVVPKGVLLVSPGLFPDCVAHANSALSGGETLSWEKVQKRFLKLGIHRRTPTRLNVHRYTVIGDNRQTVINGVLLCDLTMALKKSELYSSLWSSCDELRGGMDASQGIYFLSLLLN</sequence>
<proteinExistence type="inferred from homology"/>
<dbReference type="RefSeq" id="WP_348760012.1">
    <property type="nucleotide sequence ID" value="NZ_OZ026885.1"/>
</dbReference>
<dbReference type="Proteomes" id="UP001497493">
    <property type="component" value="Plasmid 2"/>
</dbReference>
<keyword evidence="4" id="KW-0614">Plasmid</keyword>
<evidence type="ECO:0000256" key="1">
    <source>
        <dbReference type="ARBA" id="ARBA00006594"/>
    </source>
</evidence>
<name>A0ABM9NMQ3_9GAMM</name>
<organism evidence="4 5">
    <name type="scientific">Candidatus Methylocalor cossyra</name>
    <dbReference type="NCBI Taxonomy" id="3108543"/>
    <lineage>
        <taxon>Bacteria</taxon>
        <taxon>Pseudomonadati</taxon>
        <taxon>Pseudomonadota</taxon>
        <taxon>Gammaproteobacteria</taxon>
        <taxon>Methylococcales</taxon>
        <taxon>Methylococcaceae</taxon>
        <taxon>Candidatus Methylocalor</taxon>
    </lineage>
</organism>
<accession>A0ABM9NMQ3</accession>
<geneLocation type="plasmid" evidence="4 5">
    <name>2</name>
</geneLocation>
<evidence type="ECO:0000259" key="3">
    <source>
        <dbReference type="Pfam" id="PF07515"/>
    </source>
</evidence>
<feature type="domain" description="Putative conjugal transfer nickase/helicase TraI C-terminal" evidence="3">
    <location>
        <begin position="2"/>
        <end position="104"/>
    </location>
</feature>
<dbReference type="Gene3D" id="1.20.1260.30">
    <property type="match status" value="1"/>
</dbReference>
<evidence type="ECO:0000313" key="5">
    <source>
        <dbReference type="Proteomes" id="UP001497493"/>
    </source>
</evidence>
<dbReference type="SUPFAM" id="SSF46785">
    <property type="entry name" value="Winged helix' DNA-binding domain"/>
    <property type="match status" value="1"/>
</dbReference>
<evidence type="ECO:0000313" key="4">
    <source>
        <dbReference type="EMBL" id="CAL1241935.1"/>
    </source>
</evidence>